<sequence length="95" mass="10847">MMGLCENKRFNDIKVTFPLRGHSFMPNERIFGIIMRKLRKEERYCTVNEVAELIKLPSKNPNKWIISSTTVPGSLSSTNGPASAMIRMVKLFLDT</sequence>
<evidence type="ECO:0000313" key="1">
    <source>
        <dbReference type="EMBL" id="KAJ8879582.1"/>
    </source>
</evidence>
<organism evidence="1 2">
    <name type="scientific">Dryococelus australis</name>
    <dbReference type="NCBI Taxonomy" id="614101"/>
    <lineage>
        <taxon>Eukaryota</taxon>
        <taxon>Metazoa</taxon>
        <taxon>Ecdysozoa</taxon>
        <taxon>Arthropoda</taxon>
        <taxon>Hexapoda</taxon>
        <taxon>Insecta</taxon>
        <taxon>Pterygota</taxon>
        <taxon>Neoptera</taxon>
        <taxon>Polyneoptera</taxon>
        <taxon>Phasmatodea</taxon>
        <taxon>Verophasmatodea</taxon>
        <taxon>Anareolatae</taxon>
        <taxon>Phasmatidae</taxon>
        <taxon>Eurycanthinae</taxon>
        <taxon>Dryococelus</taxon>
    </lineage>
</organism>
<evidence type="ECO:0000313" key="2">
    <source>
        <dbReference type="Proteomes" id="UP001159363"/>
    </source>
</evidence>
<gene>
    <name evidence="1" type="ORF">PR048_020190</name>
</gene>
<name>A0ABQ9H5Q3_9NEOP</name>
<reference evidence="1 2" key="1">
    <citation type="submission" date="2023-02" db="EMBL/GenBank/DDBJ databases">
        <title>LHISI_Scaffold_Assembly.</title>
        <authorList>
            <person name="Stuart O.P."/>
            <person name="Cleave R."/>
            <person name="Magrath M.J.L."/>
            <person name="Mikheyev A.S."/>
        </authorList>
    </citation>
    <scope>NUCLEOTIDE SEQUENCE [LARGE SCALE GENOMIC DNA]</scope>
    <source>
        <strain evidence="1">Daus_M_001</strain>
        <tissue evidence="1">Leg muscle</tissue>
    </source>
</reference>
<keyword evidence="2" id="KW-1185">Reference proteome</keyword>
<proteinExistence type="predicted"/>
<comment type="caution">
    <text evidence="1">The sequence shown here is derived from an EMBL/GenBank/DDBJ whole genome shotgun (WGS) entry which is preliminary data.</text>
</comment>
<protein>
    <submittedName>
        <fullName evidence="1">Uncharacterized protein</fullName>
    </submittedName>
</protein>
<dbReference type="EMBL" id="JARBHB010000007">
    <property type="protein sequence ID" value="KAJ8879582.1"/>
    <property type="molecule type" value="Genomic_DNA"/>
</dbReference>
<accession>A0ABQ9H5Q3</accession>
<dbReference type="Proteomes" id="UP001159363">
    <property type="component" value="Chromosome 6"/>
</dbReference>